<dbReference type="EMBL" id="BSUL01000001">
    <property type="protein sequence ID" value="GMA27427.1"/>
    <property type="molecule type" value="Genomic_DNA"/>
</dbReference>
<sequence>MTHNDTHASVPEESKGGYESPAPEDEVAGDGVAEQHEDGGEAEEAENEYGGYEAASMPKEGEDV</sequence>
<gene>
    <name evidence="2" type="ORF">GCM10025874_06800</name>
</gene>
<proteinExistence type="predicted"/>
<evidence type="ECO:0000256" key="1">
    <source>
        <dbReference type="SAM" id="MobiDB-lite"/>
    </source>
</evidence>
<evidence type="ECO:0000313" key="2">
    <source>
        <dbReference type="EMBL" id="GMA27427.1"/>
    </source>
</evidence>
<evidence type="ECO:0000313" key="3">
    <source>
        <dbReference type="Proteomes" id="UP001157160"/>
    </source>
</evidence>
<comment type="caution">
    <text evidence="2">The sequence shown here is derived from an EMBL/GenBank/DDBJ whole genome shotgun (WGS) entry which is preliminary data.</text>
</comment>
<protein>
    <submittedName>
        <fullName evidence="2">Uncharacterized protein</fullName>
    </submittedName>
</protein>
<accession>A0AA37URZ7</accession>
<keyword evidence="3" id="KW-1185">Reference proteome</keyword>
<name>A0AA37URZ7_9MICO</name>
<dbReference type="RefSeq" id="WP_284230014.1">
    <property type="nucleotide sequence ID" value="NZ_BSUL01000001.1"/>
</dbReference>
<feature type="compositionally biased region" description="Basic and acidic residues" evidence="1">
    <location>
        <begin position="1"/>
        <end position="16"/>
    </location>
</feature>
<organism evidence="2 3">
    <name type="scientific">Arenivirga flava</name>
    <dbReference type="NCBI Taxonomy" id="1930060"/>
    <lineage>
        <taxon>Bacteria</taxon>
        <taxon>Bacillati</taxon>
        <taxon>Actinomycetota</taxon>
        <taxon>Actinomycetes</taxon>
        <taxon>Micrococcales</taxon>
        <taxon>Microbacteriaceae</taxon>
        <taxon>Arenivirga</taxon>
    </lineage>
</organism>
<dbReference type="Proteomes" id="UP001157160">
    <property type="component" value="Unassembled WGS sequence"/>
</dbReference>
<reference evidence="2 3" key="1">
    <citation type="journal article" date="2014" name="Int. J. Syst. Evol. Microbiol.">
        <title>Complete genome sequence of Corynebacterium casei LMG S-19264T (=DSM 44701T), isolated from a smear-ripened cheese.</title>
        <authorList>
            <consortium name="US DOE Joint Genome Institute (JGI-PGF)"/>
            <person name="Walter F."/>
            <person name="Albersmeier A."/>
            <person name="Kalinowski J."/>
            <person name="Ruckert C."/>
        </authorList>
    </citation>
    <scope>NUCLEOTIDE SEQUENCE [LARGE SCALE GENOMIC DNA]</scope>
    <source>
        <strain evidence="2 3">NBRC 112289</strain>
    </source>
</reference>
<feature type="region of interest" description="Disordered" evidence="1">
    <location>
        <begin position="1"/>
        <end position="64"/>
    </location>
</feature>
<dbReference type="AlphaFoldDB" id="A0AA37URZ7"/>